<evidence type="ECO:0000256" key="1">
    <source>
        <dbReference type="SAM" id="MobiDB-lite"/>
    </source>
</evidence>
<organism evidence="2">
    <name type="scientific">anaerobic digester metagenome</name>
    <dbReference type="NCBI Taxonomy" id="1263854"/>
    <lineage>
        <taxon>unclassified sequences</taxon>
        <taxon>metagenomes</taxon>
        <taxon>ecological metagenomes</taxon>
    </lineage>
</organism>
<reference evidence="2" key="1">
    <citation type="submission" date="2019-03" db="EMBL/GenBank/DDBJ databases">
        <authorList>
            <person name="Hao L."/>
        </authorList>
    </citation>
    <scope>NUCLEOTIDE SEQUENCE</scope>
</reference>
<dbReference type="EMBL" id="CAADRM010000109">
    <property type="protein sequence ID" value="VFU15799.1"/>
    <property type="molecule type" value="Genomic_DNA"/>
</dbReference>
<feature type="region of interest" description="Disordered" evidence="1">
    <location>
        <begin position="1"/>
        <end position="32"/>
    </location>
</feature>
<proteinExistence type="predicted"/>
<gene>
    <name evidence="2" type="ORF">SCFA_450037</name>
</gene>
<name>A0A485M3Y3_9ZZZZ</name>
<dbReference type="AlphaFoldDB" id="A0A485M3Y3"/>
<accession>A0A485M3Y3</accession>
<evidence type="ECO:0000313" key="2">
    <source>
        <dbReference type="EMBL" id="VFU15799.1"/>
    </source>
</evidence>
<sequence>MGKIVNGSRLRETNGPWPASAQEGHISDGKDTGLKARSVIGKSALTMKKELLIRWFVFGRE</sequence>
<protein>
    <submittedName>
        <fullName evidence="2">Uncharacterized protein</fullName>
    </submittedName>
</protein>